<comment type="caution">
    <text evidence="4">The sequence shown here is derived from an EMBL/GenBank/DDBJ whole genome shotgun (WGS) entry which is preliminary data.</text>
</comment>
<dbReference type="PANTHER" id="PTHR14015:SF2">
    <property type="entry name" value="OPIOID GROWTH FACTOR RECEPTOR (OGFR) CONSERVED DOMAIN-CONTAINING PROTEIN"/>
    <property type="match status" value="1"/>
</dbReference>
<keyword evidence="5" id="KW-1185">Reference proteome</keyword>
<evidence type="ECO:0000256" key="1">
    <source>
        <dbReference type="ARBA" id="ARBA00010365"/>
    </source>
</evidence>
<dbReference type="GO" id="GO:0140625">
    <property type="term" value="F:opioid growth factor receptor activity"/>
    <property type="evidence" value="ECO:0007669"/>
    <property type="project" value="InterPro"/>
</dbReference>
<dbReference type="Pfam" id="PF04664">
    <property type="entry name" value="OGFr_N"/>
    <property type="match status" value="1"/>
</dbReference>
<feature type="compositionally biased region" description="Polar residues" evidence="2">
    <location>
        <begin position="1"/>
        <end position="10"/>
    </location>
</feature>
<sequence>MADGENSNAELNKIRDSEKENAILDPPIPGGETHSEPKEQSSDEDSANNNDTMGCITSTKAKDAMDTENEPVQNSNQRKIDEYFPSQGKKSPTKKKSSPVRMDVDSDGDHARNRPQSSGSRRKSSDDDDDESSKRSSSRGTRASRPLSAIRMKFEDSDDDEDSRFVSYSKQDILEYRNRYPRVKSNTALKDNVKFYSNSIPSHPDGDYIDNIHEQWRDDYRKLEFHHGFIQWLFPLQEQGLNWSAQPLQKHEIEAIQSNPKALKRLLESYRMMLGFYGFELVDEQSGRIRRLRGDDYKSRFRNLNTSSHNYLRITRILKCLGEFDYEHLKFPFLEKVLYEGIIENTLPNCLRSCKDYWIETLRDQGERRAIRIYARELIEYRNKGITPPKSHCAVRPAPKSPTNKSSGASSRPRGGSAGNLNS</sequence>
<dbReference type="InterPro" id="IPR006757">
    <property type="entry name" value="OGF_rcpt"/>
</dbReference>
<name>A0A813X456_ADIRI</name>
<feature type="compositionally biased region" description="Polar residues" evidence="2">
    <location>
        <begin position="47"/>
        <end position="59"/>
    </location>
</feature>
<reference evidence="4" key="1">
    <citation type="submission" date="2021-02" db="EMBL/GenBank/DDBJ databases">
        <authorList>
            <person name="Nowell W R."/>
        </authorList>
    </citation>
    <scope>NUCLEOTIDE SEQUENCE</scope>
</reference>
<comment type="similarity">
    <text evidence="1">Belongs to the opioid growth factor receptor family.</text>
</comment>
<feature type="domain" description="Opioid growth factor receptor (OGFr) conserved" evidence="3">
    <location>
        <begin position="190"/>
        <end position="386"/>
    </location>
</feature>
<dbReference type="PANTHER" id="PTHR14015">
    <property type="entry name" value="OPIOID GROWTH FACTOR RECEPTOR OGFR ZETA-TYPE OPIOID RECEPTOR"/>
    <property type="match status" value="1"/>
</dbReference>
<dbReference type="EMBL" id="CAJNOR010000273">
    <property type="protein sequence ID" value="CAF0862939.1"/>
    <property type="molecule type" value="Genomic_DNA"/>
</dbReference>
<gene>
    <name evidence="4" type="ORF">XAT740_LOCUS6086</name>
</gene>
<dbReference type="Proteomes" id="UP000663828">
    <property type="component" value="Unassembled WGS sequence"/>
</dbReference>
<dbReference type="AlphaFoldDB" id="A0A813X456"/>
<protein>
    <recommendedName>
        <fullName evidence="3">Opioid growth factor receptor (OGFr) conserved domain-containing protein</fullName>
    </recommendedName>
</protein>
<feature type="region of interest" description="Disordered" evidence="2">
    <location>
        <begin position="389"/>
        <end position="423"/>
    </location>
</feature>
<evidence type="ECO:0000313" key="4">
    <source>
        <dbReference type="EMBL" id="CAF0862939.1"/>
    </source>
</evidence>
<evidence type="ECO:0000259" key="3">
    <source>
        <dbReference type="Pfam" id="PF04664"/>
    </source>
</evidence>
<feature type="compositionally biased region" description="Basic and acidic residues" evidence="2">
    <location>
        <begin position="12"/>
        <end position="22"/>
    </location>
</feature>
<dbReference type="GO" id="GO:0016020">
    <property type="term" value="C:membrane"/>
    <property type="evidence" value="ECO:0007669"/>
    <property type="project" value="InterPro"/>
</dbReference>
<accession>A0A813X456</accession>
<feature type="compositionally biased region" description="Low complexity" evidence="2">
    <location>
        <begin position="406"/>
        <end position="415"/>
    </location>
</feature>
<organism evidence="4 5">
    <name type="scientific">Adineta ricciae</name>
    <name type="common">Rotifer</name>
    <dbReference type="NCBI Taxonomy" id="249248"/>
    <lineage>
        <taxon>Eukaryota</taxon>
        <taxon>Metazoa</taxon>
        <taxon>Spiralia</taxon>
        <taxon>Gnathifera</taxon>
        <taxon>Rotifera</taxon>
        <taxon>Eurotatoria</taxon>
        <taxon>Bdelloidea</taxon>
        <taxon>Adinetida</taxon>
        <taxon>Adinetidae</taxon>
        <taxon>Adineta</taxon>
    </lineage>
</organism>
<evidence type="ECO:0000313" key="5">
    <source>
        <dbReference type="Proteomes" id="UP000663828"/>
    </source>
</evidence>
<dbReference type="InterPro" id="IPR039574">
    <property type="entry name" value="OGFr"/>
</dbReference>
<evidence type="ECO:0000256" key="2">
    <source>
        <dbReference type="SAM" id="MobiDB-lite"/>
    </source>
</evidence>
<feature type="region of interest" description="Disordered" evidence="2">
    <location>
        <begin position="1"/>
        <end position="162"/>
    </location>
</feature>
<feature type="compositionally biased region" description="Basic and acidic residues" evidence="2">
    <location>
        <begin position="102"/>
        <end position="112"/>
    </location>
</feature>
<proteinExistence type="inferred from homology"/>